<evidence type="ECO:0008006" key="3">
    <source>
        <dbReference type="Google" id="ProtNLM"/>
    </source>
</evidence>
<gene>
    <name evidence="1" type="ORF">C1706_12465</name>
</gene>
<organism evidence="1 2">
    <name type="scientific">Propioniciclava flava</name>
    <dbReference type="NCBI Taxonomy" id="2072026"/>
    <lineage>
        <taxon>Bacteria</taxon>
        <taxon>Bacillati</taxon>
        <taxon>Actinomycetota</taxon>
        <taxon>Actinomycetes</taxon>
        <taxon>Propionibacteriales</taxon>
        <taxon>Propionibacteriaceae</taxon>
        <taxon>Propioniciclava</taxon>
    </lineage>
</organism>
<keyword evidence="2" id="KW-1185">Reference proteome</keyword>
<proteinExistence type="predicted"/>
<name>A0A4V1Q743_9ACTN</name>
<protein>
    <recommendedName>
        <fullName evidence="3">Metalloprotease</fullName>
    </recommendedName>
</protein>
<reference evidence="1 2" key="1">
    <citation type="submission" date="2018-01" db="EMBL/GenBank/DDBJ databases">
        <title>Lactibacter flavus gen. nov., sp. nov., a novel bacterium of the family Propionibacteriaceae isolated from raw milk and dairy products.</title>
        <authorList>
            <person name="Wenning M."/>
            <person name="Breitenwieser F."/>
            <person name="Huptas C."/>
            <person name="von Neubeck M."/>
            <person name="Busse H.-J."/>
            <person name="Scherer S."/>
        </authorList>
    </citation>
    <scope>NUCLEOTIDE SEQUENCE [LARGE SCALE GENOMIC DNA]</scope>
    <source>
        <strain evidence="1 2">VG341</strain>
    </source>
</reference>
<evidence type="ECO:0000313" key="2">
    <source>
        <dbReference type="Proteomes" id="UP000290624"/>
    </source>
</evidence>
<dbReference type="EMBL" id="PPCV01000010">
    <property type="protein sequence ID" value="RXW31288.1"/>
    <property type="molecule type" value="Genomic_DNA"/>
</dbReference>
<dbReference type="Proteomes" id="UP000290624">
    <property type="component" value="Unassembled WGS sequence"/>
</dbReference>
<dbReference type="AlphaFoldDB" id="A0A4V1Q743"/>
<accession>A0A4V1Q743</accession>
<sequence>MIPRQYVLGARDAAVEGSRVRVDYRGVSGWVDLGDVKQVDKTTVGATLDSYTDQEYAAVLQSQVAAFCPDVRYDVSASPDRAGKYNASHSAVFSTVDGVKTATSSIAINFGRKDLPDPEFSLVRSINSHECGHVVQFRVYPPDPQTGALNGGLGEVSEKYWGGTDKPGEHFADCIADQMGVSRSGESWNTSGRWISGYGRECSPTQADVARRVLAGERVS</sequence>
<comment type="caution">
    <text evidence="1">The sequence shown here is derived from an EMBL/GenBank/DDBJ whole genome shotgun (WGS) entry which is preliminary data.</text>
</comment>
<dbReference type="OrthoDB" id="4938409at2"/>
<evidence type="ECO:0000313" key="1">
    <source>
        <dbReference type="EMBL" id="RXW31288.1"/>
    </source>
</evidence>